<evidence type="ECO:0000256" key="3">
    <source>
        <dbReference type="ARBA" id="ARBA00012895"/>
    </source>
</evidence>
<evidence type="ECO:0000259" key="9">
    <source>
        <dbReference type="PROSITE" id="PS52040"/>
    </source>
</evidence>
<proteinExistence type="inferred from homology"/>
<dbReference type="NCBIfam" id="TIGR01063">
    <property type="entry name" value="gyrA"/>
    <property type="match status" value="1"/>
</dbReference>
<dbReference type="NCBIfam" id="NF004044">
    <property type="entry name" value="PRK05561.1"/>
    <property type="match status" value="1"/>
</dbReference>
<dbReference type="NCBIfam" id="NF004043">
    <property type="entry name" value="PRK05560.1"/>
    <property type="match status" value="1"/>
</dbReference>
<name>D8LPZ0_ECTSI</name>
<keyword evidence="4 7" id="KW-0799">Topoisomerase</keyword>
<dbReference type="GO" id="GO:0003677">
    <property type="term" value="F:DNA binding"/>
    <property type="evidence" value="ECO:0007669"/>
    <property type="project" value="UniProtKB-UniRule"/>
</dbReference>
<evidence type="ECO:0000256" key="1">
    <source>
        <dbReference type="ARBA" id="ARBA00000185"/>
    </source>
</evidence>
<evidence type="ECO:0000256" key="2">
    <source>
        <dbReference type="ARBA" id="ARBA00008263"/>
    </source>
</evidence>
<evidence type="ECO:0000256" key="6">
    <source>
        <dbReference type="ARBA" id="ARBA00023235"/>
    </source>
</evidence>
<feature type="domain" description="Topo IIA-type catalytic" evidence="9">
    <location>
        <begin position="191"/>
        <end position="663"/>
    </location>
</feature>
<dbReference type="InterPro" id="IPR035516">
    <property type="entry name" value="Gyrase/topoIV_suA_C"/>
</dbReference>
<gene>
    <name evidence="10" type="ORF">Esi_0056_0068</name>
</gene>
<dbReference type="InterPro" id="IPR006691">
    <property type="entry name" value="GyrA/parC_rep"/>
</dbReference>
<feature type="compositionally biased region" description="Acidic residues" evidence="8">
    <location>
        <begin position="998"/>
        <end position="1008"/>
    </location>
</feature>
<dbReference type="GO" id="GO:0009330">
    <property type="term" value="C:DNA topoisomerase type II (double strand cut, ATP-hydrolyzing) complex"/>
    <property type="evidence" value="ECO:0007669"/>
    <property type="project" value="TreeGrafter"/>
</dbReference>
<dbReference type="Gene3D" id="2.120.10.90">
    <property type="entry name" value="DNA gyrase/topoisomerase IV, subunit A, C-terminal"/>
    <property type="match status" value="1"/>
</dbReference>
<evidence type="ECO:0000256" key="7">
    <source>
        <dbReference type="PROSITE-ProRule" id="PRU01384"/>
    </source>
</evidence>
<dbReference type="GO" id="GO:0005524">
    <property type="term" value="F:ATP binding"/>
    <property type="evidence" value="ECO:0007669"/>
    <property type="project" value="InterPro"/>
</dbReference>
<dbReference type="EC" id="5.6.2.2" evidence="3"/>
<sequence length="1031" mass="111232">MKPARHKVSRQQRRRRWMTARVGNAAAVLAAAWSLPHRCCQALRAPCSSSAISGAGYQYRSYVGTAAQRASRTTARLSGGFVPGGAGRRKVVAAAESRRFISNGGGFVGDSSRLVAQQRRAPAAGAVRMASGGGSDESQFFTDPDAPSEVDGVGPPGPLVGGDQVVNVGLEAEIKTSFMQYAMSIILGRALPDVRDGLKPVHRRILYAMYGLNLNPEGTHRKCARVVGEVLGKYHPHGDTAVYDALVRMAQDFVMSAPLIQGHGNFGSIDNDPAAAMRYTECKLSSVAKDTLLTDINLDTVDMMTNFDGNEKEPVVLPSRLPLLLINGATGIAVGMATNIPPHNLGEVVAATIALIRNPGIPDDQLFRLLPAPDFPTGGRIMGLAGARKLYTTSNGGVTLRATTHIEVIEAKGRTKRNAVVVTELPYQVNKSSLLQRMAEMVNDKKLEGISDLRDESDRDGVRVVVELKRDANPQVVENNLFKKTQLQTSFSGNMLALGSDGTKPHRFSLRAAIQSFVDFRFTTVRRRTAFELGKVRAREHIVQGMLQALGMIDAVIELVRASTDTPMARDGLMAEPYGLSQEQADAILALRLGRLTSMEEGKLKAEAEDLKAAMERLEGVMNEDSKVMDIIVEELTEAKNKHAVPRRTMIKPDEGELHEEDLLANDNSVVVVTAAGYIKRMPLEEFTAQNRGTRGKAGAKMSSDHDVVQHFFTCQDHDTILFVSDKGVAYGIRAFQVPVGSRTAKGVPVPQVLPIAGDEQIASVLAVDDFREDEYLVLLTQKGYIKRTPLAAFKSTSSRGLIIISLGEDDTLRWVKRCCDENGIVIGSKQGYATRFLANQKDLRPSGRTSRGVKEEGHSLLVLTTRGYGKRVALNEFKTTRRGGKGVIALKLRQKLEDTLACFRIVGADDEIMLSTAQGTIVRQRAGAIARQSRTATGVIVQKLDANDGIKDVALVPEISEDAAAATGRPGASSGDDVGAGSGDAGGVAEALRGGGGDDEYAEEEEGLGFGREELAWMSSIVRDVPENVR</sequence>
<dbReference type="Pfam" id="PF00521">
    <property type="entry name" value="DNA_topoisoIV"/>
    <property type="match status" value="1"/>
</dbReference>
<keyword evidence="5 7" id="KW-0238">DNA-binding</keyword>
<evidence type="ECO:0000256" key="8">
    <source>
        <dbReference type="SAM" id="MobiDB-lite"/>
    </source>
</evidence>
<dbReference type="EMBL" id="FN649735">
    <property type="protein sequence ID" value="CBN74882.1"/>
    <property type="molecule type" value="Genomic_DNA"/>
</dbReference>
<dbReference type="Gene3D" id="3.30.1360.40">
    <property type="match status" value="1"/>
</dbReference>
<dbReference type="Proteomes" id="UP000002630">
    <property type="component" value="Linkage Group LG10"/>
</dbReference>
<dbReference type="PANTHER" id="PTHR43493:SF5">
    <property type="entry name" value="DNA GYRASE SUBUNIT A, CHLOROPLASTIC_MITOCHONDRIAL"/>
    <property type="match status" value="1"/>
</dbReference>
<dbReference type="GO" id="GO:0006265">
    <property type="term" value="P:DNA topological change"/>
    <property type="evidence" value="ECO:0007669"/>
    <property type="project" value="UniProtKB-UniRule"/>
</dbReference>
<evidence type="ECO:0000256" key="5">
    <source>
        <dbReference type="ARBA" id="ARBA00023125"/>
    </source>
</evidence>
<comment type="catalytic activity">
    <reaction evidence="1 7">
        <text>ATP-dependent breakage, passage and rejoining of double-stranded DNA.</text>
        <dbReference type="EC" id="5.6.2.2"/>
    </reaction>
</comment>
<feature type="region of interest" description="Disordered" evidence="8">
    <location>
        <begin position="966"/>
        <end position="1009"/>
    </location>
</feature>
<dbReference type="AlphaFoldDB" id="D8LPZ0"/>
<reference evidence="10 11" key="1">
    <citation type="journal article" date="2010" name="Nature">
        <title>The Ectocarpus genome and the independent evolution of multicellularity in brown algae.</title>
        <authorList>
            <person name="Cock J.M."/>
            <person name="Sterck L."/>
            <person name="Rouze P."/>
            <person name="Scornet D."/>
            <person name="Allen A.E."/>
            <person name="Amoutzias G."/>
            <person name="Anthouard V."/>
            <person name="Artiguenave F."/>
            <person name="Aury J.M."/>
            <person name="Badger J.H."/>
            <person name="Beszteri B."/>
            <person name="Billiau K."/>
            <person name="Bonnet E."/>
            <person name="Bothwell J.H."/>
            <person name="Bowler C."/>
            <person name="Boyen C."/>
            <person name="Brownlee C."/>
            <person name="Carrano C.J."/>
            <person name="Charrier B."/>
            <person name="Cho G.Y."/>
            <person name="Coelho S.M."/>
            <person name="Collen J."/>
            <person name="Corre E."/>
            <person name="Da Silva C."/>
            <person name="Delage L."/>
            <person name="Delaroque N."/>
            <person name="Dittami S.M."/>
            <person name="Doulbeau S."/>
            <person name="Elias M."/>
            <person name="Farnham G."/>
            <person name="Gachon C.M."/>
            <person name="Gschloessl B."/>
            <person name="Heesch S."/>
            <person name="Jabbari K."/>
            <person name="Jubin C."/>
            <person name="Kawai H."/>
            <person name="Kimura K."/>
            <person name="Kloareg B."/>
            <person name="Kupper F.C."/>
            <person name="Lang D."/>
            <person name="Le Bail A."/>
            <person name="Leblanc C."/>
            <person name="Lerouge P."/>
            <person name="Lohr M."/>
            <person name="Lopez P.J."/>
            <person name="Martens C."/>
            <person name="Maumus F."/>
            <person name="Michel G."/>
            <person name="Miranda-Saavedra D."/>
            <person name="Morales J."/>
            <person name="Moreau H."/>
            <person name="Motomura T."/>
            <person name="Nagasato C."/>
            <person name="Napoli C.A."/>
            <person name="Nelson D.R."/>
            <person name="Nyvall-Collen P."/>
            <person name="Peters A.F."/>
            <person name="Pommier C."/>
            <person name="Potin P."/>
            <person name="Poulain J."/>
            <person name="Quesneville H."/>
            <person name="Read B."/>
            <person name="Rensing S.A."/>
            <person name="Ritter A."/>
            <person name="Rousvoal S."/>
            <person name="Samanta M."/>
            <person name="Samson G."/>
            <person name="Schroeder D.C."/>
            <person name="Segurens B."/>
            <person name="Strittmatter M."/>
            <person name="Tonon T."/>
            <person name="Tregear J.W."/>
            <person name="Valentin K."/>
            <person name="von Dassow P."/>
            <person name="Yamagishi T."/>
            <person name="Van de Peer Y."/>
            <person name="Wincker P."/>
        </authorList>
    </citation>
    <scope>NUCLEOTIDE SEQUENCE [LARGE SCALE GENOMIC DNA]</scope>
    <source>
        <strain evidence="11">Ec32 / CCAP1310/4</strain>
    </source>
</reference>
<dbReference type="InterPro" id="IPR013757">
    <property type="entry name" value="Topo_IIA_A_a_sf"/>
</dbReference>
<dbReference type="FunFam" id="1.10.268.10:FF:000001">
    <property type="entry name" value="DNA gyrase subunit A"/>
    <property type="match status" value="1"/>
</dbReference>
<keyword evidence="6 7" id="KW-0413">Isomerase</keyword>
<dbReference type="Pfam" id="PF03989">
    <property type="entry name" value="DNA_gyraseA_C"/>
    <property type="match status" value="6"/>
</dbReference>
<evidence type="ECO:0000313" key="11">
    <source>
        <dbReference type="Proteomes" id="UP000002630"/>
    </source>
</evidence>
<dbReference type="GO" id="GO:0003918">
    <property type="term" value="F:DNA topoisomerase type II (double strand cut, ATP-hydrolyzing) activity"/>
    <property type="evidence" value="ECO:0007669"/>
    <property type="project" value="UniProtKB-EC"/>
</dbReference>
<dbReference type="InterPro" id="IPR002205">
    <property type="entry name" value="Topo_IIA_dom_A"/>
</dbReference>
<evidence type="ECO:0000256" key="4">
    <source>
        <dbReference type="ARBA" id="ARBA00023029"/>
    </source>
</evidence>
<dbReference type="eggNOG" id="KOG0355">
    <property type="taxonomic scope" value="Eukaryota"/>
</dbReference>
<dbReference type="InterPro" id="IPR050220">
    <property type="entry name" value="Type_II_DNA_Topoisomerases"/>
</dbReference>
<dbReference type="STRING" id="2880.D8LPZ0"/>
<dbReference type="CDD" id="cd00187">
    <property type="entry name" value="TOP4c"/>
    <property type="match status" value="1"/>
</dbReference>
<dbReference type="InterPro" id="IPR013758">
    <property type="entry name" value="Topo_IIA_A/C_ab"/>
</dbReference>
<dbReference type="Gene3D" id="3.90.199.10">
    <property type="entry name" value="Topoisomerase II, domain 5"/>
    <property type="match status" value="1"/>
</dbReference>
<dbReference type="PROSITE" id="PS52040">
    <property type="entry name" value="TOPO_IIA"/>
    <property type="match status" value="1"/>
</dbReference>
<dbReference type="EMBL" id="FN648774">
    <property type="protein sequence ID" value="CBN74882.1"/>
    <property type="molecule type" value="Genomic_DNA"/>
</dbReference>
<comment type="similarity">
    <text evidence="2">Belongs to the type II topoisomerase GyrA/ParC subunit family.</text>
</comment>
<dbReference type="SUPFAM" id="SSF101904">
    <property type="entry name" value="GyrA/ParC C-terminal domain-like"/>
    <property type="match status" value="1"/>
</dbReference>
<organism evidence="10 11">
    <name type="scientific">Ectocarpus siliculosus</name>
    <name type="common">Brown alga</name>
    <name type="synonym">Conferva siliculosa</name>
    <dbReference type="NCBI Taxonomy" id="2880"/>
    <lineage>
        <taxon>Eukaryota</taxon>
        <taxon>Sar</taxon>
        <taxon>Stramenopiles</taxon>
        <taxon>Ochrophyta</taxon>
        <taxon>PX clade</taxon>
        <taxon>Phaeophyceae</taxon>
        <taxon>Ectocarpales</taxon>
        <taxon>Ectocarpaceae</taxon>
        <taxon>Ectocarpus</taxon>
    </lineage>
</organism>
<evidence type="ECO:0000313" key="10">
    <source>
        <dbReference type="EMBL" id="CBN74882.1"/>
    </source>
</evidence>
<feature type="active site" description="O-(5'-phospho-DNA)-tyrosine intermediate" evidence="7">
    <location>
        <position position="279"/>
    </location>
</feature>
<dbReference type="InterPro" id="IPR013760">
    <property type="entry name" value="Topo_IIA-like_dom_sf"/>
</dbReference>
<accession>D8LPZ0</accession>
<protein>
    <recommendedName>
        <fullName evidence="3">DNA topoisomerase (ATP-hydrolyzing)</fullName>
        <ecNumber evidence="3">5.6.2.2</ecNumber>
    </recommendedName>
</protein>
<dbReference type="PANTHER" id="PTHR43493">
    <property type="entry name" value="DNA GYRASE/TOPOISOMERASE SUBUNIT A"/>
    <property type="match status" value="1"/>
</dbReference>
<dbReference type="OrthoDB" id="734at2759"/>
<dbReference type="SUPFAM" id="SSF56719">
    <property type="entry name" value="Type II DNA topoisomerase"/>
    <property type="match status" value="1"/>
</dbReference>
<dbReference type="FunCoup" id="D8LPZ0">
    <property type="interactions" value="17"/>
</dbReference>
<dbReference type="OMA" id="THHWLLF"/>
<dbReference type="Gene3D" id="1.10.268.10">
    <property type="entry name" value="Topoisomerase, domain 3"/>
    <property type="match status" value="1"/>
</dbReference>
<dbReference type="SMART" id="SM00434">
    <property type="entry name" value="TOP4c"/>
    <property type="match status" value="1"/>
</dbReference>
<dbReference type="InParanoid" id="D8LPZ0"/>
<dbReference type="FunFam" id="3.30.1360.40:FF:000002">
    <property type="entry name" value="DNA gyrase subunit A"/>
    <property type="match status" value="1"/>
</dbReference>
<keyword evidence="11" id="KW-1185">Reference proteome</keyword>